<evidence type="ECO:0000259" key="4">
    <source>
        <dbReference type="PROSITE" id="PS01124"/>
    </source>
</evidence>
<evidence type="ECO:0000256" key="1">
    <source>
        <dbReference type="ARBA" id="ARBA00023015"/>
    </source>
</evidence>
<dbReference type="EMBL" id="CP015378">
    <property type="protein sequence ID" value="ANC79288.1"/>
    <property type="molecule type" value="Genomic_DNA"/>
</dbReference>
<dbReference type="InterPro" id="IPR020449">
    <property type="entry name" value="Tscrpt_reg_AraC-type_HTH"/>
</dbReference>
<keyword evidence="3" id="KW-0804">Transcription</keyword>
<dbReference type="Proteomes" id="UP000076623">
    <property type="component" value="Chromosome"/>
</dbReference>
<keyword evidence="2" id="KW-0238">DNA-binding</keyword>
<dbReference type="AlphaFoldDB" id="A0A160IRX0"/>
<dbReference type="InterPro" id="IPR018062">
    <property type="entry name" value="HTH_AraC-typ_CS"/>
</dbReference>
<feature type="domain" description="HTH araC/xylS-type" evidence="4">
    <location>
        <begin position="10"/>
        <end position="108"/>
    </location>
</feature>
<accession>A0A160IRX0</accession>
<dbReference type="GO" id="GO:0043565">
    <property type="term" value="F:sequence-specific DNA binding"/>
    <property type="evidence" value="ECO:0007669"/>
    <property type="project" value="InterPro"/>
</dbReference>
<dbReference type="SUPFAM" id="SSF46689">
    <property type="entry name" value="Homeodomain-like"/>
    <property type="match status" value="2"/>
</dbReference>
<dbReference type="InterPro" id="IPR009057">
    <property type="entry name" value="Homeodomain-like_sf"/>
</dbReference>
<dbReference type="SMART" id="SM00342">
    <property type="entry name" value="HTH_ARAC"/>
    <property type="match status" value="1"/>
</dbReference>
<reference evidence="5 6" key="1">
    <citation type="submission" date="2016-04" db="EMBL/GenBank/DDBJ databases">
        <title>Complete genome sequence of Fictibacillus phosphorivorans G25-29, a strain toxic to nematodes.</title>
        <authorList>
            <person name="Zheng Z."/>
        </authorList>
    </citation>
    <scope>NUCLEOTIDE SEQUENCE [LARGE SCALE GENOMIC DNA]</scope>
    <source>
        <strain evidence="5 6">G25-29</strain>
    </source>
</reference>
<dbReference type="PROSITE" id="PS01124">
    <property type="entry name" value="HTH_ARAC_FAMILY_2"/>
    <property type="match status" value="1"/>
</dbReference>
<dbReference type="GO" id="GO:0003700">
    <property type="term" value="F:DNA-binding transcription factor activity"/>
    <property type="evidence" value="ECO:0007669"/>
    <property type="project" value="InterPro"/>
</dbReference>
<dbReference type="SMART" id="SM00871">
    <property type="entry name" value="AraC_E_bind"/>
    <property type="match status" value="1"/>
</dbReference>
<dbReference type="PROSITE" id="PS00041">
    <property type="entry name" value="HTH_ARAC_FAMILY_1"/>
    <property type="match status" value="1"/>
</dbReference>
<keyword evidence="6" id="KW-1185">Reference proteome</keyword>
<dbReference type="STRING" id="1221500.ABE65_005435"/>
<dbReference type="Pfam" id="PF12833">
    <property type="entry name" value="HTH_18"/>
    <property type="match status" value="1"/>
</dbReference>
<dbReference type="InterPro" id="IPR050959">
    <property type="entry name" value="MarA-like"/>
</dbReference>
<dbReference type="KEGG" id="fpn:ABE65_005435"/>
<dbReference type="SUPFAM" id="SSF55136">
    <property type="entry name" value="Probable bacterial effector-binding domain"/>
    <property type="match status" value="1"/>
</dbReference>
<dbReference type="InterPro" id="IPR018060">
    <property type="entry name" value="HTH_AraC"/>
</dbReference>
<gene>
    <name evidence="5" type="ORF">ABE65_005435</name>
</gene>
<evidence type="ECO:0000313" key="5">
    <source>
        <dbReference type="EMBL" id="ANC79288.1"/>
    </source>
</evidence>
<evidence type="ECO:0000256" key="3">
    <source>
        <dbReference type="ARBA" id="ARBA00023163"/>
    </source>
</evidence>
<dbReference type="Gene3D" id="1.10.10.60">
    <property type="entry name" value="Homeodomain-like"/>
    <property type="match status" value="2"/>
</dbReference>
<evidence type="ECO:0000256" key="2">
    <source>
        <dbReference type="ARBA" id="ARBA00023125"/>
    </source>
</evidence>
<dbReference type="InterPro" id="IPR029441">
    <property type="entry name" value="Cass2"/>
</dbReference>
<dbReference type="PANTHER" id="PTHR47504">
    <property type="entry name" value="RIGHT ORIGIN-BINDING PROTEIN"/>
    <property type="match status" value="1"/>
</dbReference>
<evidence type="ECO:0000313" key="6">
    <source>
        <dbReference type="Proteomes" id="UP000076623"/>
    </source>
</evidence>
<sequence>MEMDYEVCIQRTLDYIEENLQNRITLEELAELACFSPFHYHRVFQFLVGESVMDYVRKRRLSHAAKRLLQSDDKVIDIAFDLGFHYHESFNRAFKKQYGRSPREYRNASVHPVSLHQRAYLNMNRYTGGMNMEMKIIKKPAFHIIGYDLKTRNTDGQNNVDIPKFWENYIQKKLGEKIPSPLNKNQELGLCTEYNTATGEFVYMIGMEVEKGTPAPEGMSYRSFQEMEYAVFTTPKASEENFVQSIQQTWVEIFSKWFPDSGYEHNGKLEFELYDERCYGDENKQIDIYIPLVKKAEKVK</sequence>
<dbReference type="InterPro" id="IPR010499">
    <property type="entry name" value="AraC_E-bd"/>
</dbReference>
<name>A0A160IRX0_9BACL</name>
<proteinExistence type="predicted"/>
<organism evidence="5 6">
    <name type="scientific">Fictibacillus phosphorivorans</name>
    <dbReference type="NCBI Taxonomy" id="1221500"/>
    <lineage>
        <taxon>Bacteria</taxon>
        <taxon>Bacillati</taxon>
        <taxon>Bacillota</taxon>
        <taxon>Bacilli</taxon>
        <taxon>Bacillales</taxon>
        <taxon>Fictibacillaceae</taxon>
        <taxon>Fictibacillus</taxon>
    </lineage>
</organism>
<dbReference type="PRINTS" id="PR00032">
    <property type="entry name" value="HTHARAC"/>
</dbReference>
<protein>
    <submittedName>
        <fullName evidence="5">AraC family transcriptional regulator</fullName>
    </submittedName>
</protein>
<dbReference type="InterPro" id="IPR011256">
    <property type="entry name" value="Reg_factor_effector_dom_sf"/>
</dbReference>
<dbReference type="PANTHER" id="PTHR47504:SF5">
    <property type="entry name" value="RIGHT ORIGIN-BINDING PROTEIN"/>
    <property type="match status" value="1"/>
</dbReference>
<keyword evidence="1" id="KW-0805">Transcription regulation</keyword>
<dbReference type="Pfam" id="PF14526">
    <property type="entry name" value="Cass2"/>
    <property type="match status" value="1"/>
</dbReference>
<dbReference type="Gene3D" id="3.20.80.10">
    <property type="entry name" value="Regulatory factor, effector binding domain"/>
    <property type="match status" value="1"/>
</dbReference>